<reference evidence="3 4" key="1">
    <citation type="submission" date="2016-10" db="EMBL/GenBank/DDBJ databases">
        <authorList>
            <person name="de Groot N.N."/>
        </authorList>
    </citation>
    <scope>NUCLEOTIDE SEQUENCE [LARGE SCALE GENOMIC DNA]</scope>
    <source>
        <strain evidence="3 4">CGMCC 4.3491</strain>
    </source>
</reference>
<dbReference type="RefSeq" id="WP_092552432.1">
    <property type="nucleotide sequence ID" value="NZ_FNPZ01000002.1"/>
</dbReference>
<dbReference type="STRING" id="381665.SAMN05216554_1917"/>
<evidence type="ECO:0000256" key="1">
    <source>
        <dbReference type="ARBA" id="ARBA00023002"/>
    </source>
</evidence>
<dbReference type="AlphaFoldDB" id="A0A1H3PIW0"/>
<dbReference type="EMBL" id="FNPZ01000002">
    <property type="protein sequence ID" value="SDZ01044.1"/>
    <property type="molecule type" value="Genomic_DNA"/>
</dbReference>
<dbReference type="OrthoDB" id="4246007at2"/>
<dbReference type="PANTHER" id="PTHR43476">
    <property type="entry name" value="3-(3-HYDROXY-PHENYL)PROPIONATE/3-HYDROXYCINNAMIC ACID HYDROXYLASE"/>
    <property type="match status" value="1"/>
</dbReference>
<protein>
    <submittedName>
        <fullName evidence="3">2-polyprenyl-6-methoxyphenol hydroxylase</fullName>
    </submittedName>
</protein>
<dbReference type="GO" id="GO:0008688">
    <property type="term" value="F:3-(3-hydroxyphenyl)propionate hydroxylase activity"/>
    <property type="evidence" value="ECO:0007669"/>
    <property type="project" value="TreeGrafter"/>
</dbReference>
<keyword evidence="1" id="KW-0560">Oxidoreductase</keyword>
<dbReference type="PANTHER" id="PTHR43476:SF3">
    <property type="entry name" value="FAD-BINDING MONOOXYGENASE"/>
    <property type="match status" value="1"/>
</dbReference>
<dbReference type="InterPro" id="IPR002938">
    <property type="entry name" value="FAD-bd"/>
</dbReference>
<dbReference type="Gene3D" id="3.50.50.60">
    <property type="entry name" value="FAD/NAD(P)-binding domain"/>
    <property type="match status" value="1"/>
</dbReference>
<gene>
    <name evidence="3" type="ORF">SAMN05216554_1917</name>
</gene>
<dbReference type="Proteomes" id="UP000198891">
    <property type="component" value="Unassembled WGS sequence"/>
</dbReference>
<dbReference type="Gene3D" id="3.30.70.2450">
    <property type="match status" value="1"/>
</dbReference>
<organism evidence="3 4">
    <name type="scientific">Herbiconiux ginsengi</name>
    <dbReference type="NCBI Taxonomy" id="381665"/>
    <lineage>
        <taxon>Bacteria</taxon>
        <taxon>Bacillati</taxon>
        <taxon>Actinomycetota</taxon>
        <taxon>Actinomycetes</taxon>
        <taxon>Micrococcales</taxon>
        <taxon>Microbacteriaceae</taxon>
        <taxon>Herbiconiux</taxon>
    </lineage>
</organism>
<proteinExistence type="predicted"/>
<dbReference type="PRINTS" id="PR00420">
    <property type="entry name" value="RNGMNOXGNASE"/>
</dbReference>
<dbReference type="GO" id="GO:0071949">
    <property type="term" value="F:FAD binding"/>
    <property type="evidence" value="ECO:0007669"/>
    <property type="project" value="InterPro"/>
</dbReference>
<name>A0A1H3PIW0_9MICO</name>
<evidence type="ECO:0000313" key="3">
    <source>
        <dbReference type="EMBL" id="SDZ01044.1"/>
    </source>
</evidence>
<evidence type="ECO:0000259" key="2">
    <source>
        <dbReference type="Pfam" id="PF01494"/>
    </source>
</evidence>
<sequence>MHDVAVVGAGPAGLFLAAALAQRGIDVVVLERRGGPRLHSRAIGIHPPSLAALDRLGVLDAVLAAGVRIDRGILRIDGEVVAELEFGGVPEPFPFVVSLPQVATERILRSQLATGAPDALRGGVRVERFQHHAGGVAVLGHTARGDGLRVDARLVVGADGPLSLVRAAARIRDTVYPYPYRYVMGDVIDQTSEGPVAVLHLHPKGIVESFPLPGGRRRWVTHLPAGIASPDGALPDSGETNDPGVAAELSRLILERTGIVTDPRTSTMTSVFGVRRRTVPRMGDGRMLLIGDAAHEVSPIGGQGMNLGWLDAEALAGLMPELLAAPKSARSRASGLLRDFERTRLRSAARASRTAEFNMLMGRPTSALGFAARRLVVRAAAAPALHDRLARAFTMHSL</sequence>
<dbReference type="InterPro" id="IPR036188">
    <property type="entry name" value="FAD/NAD-bd_sf"/>
</dbReference>
<accession>A0A1H3PIW0</accession>
<dbReference type="Pfam" id="PF01494">
    <property type="entry name" value="FAD_binding_3"/>
    <property type="match status" value="1"/>
</dbReference>
<dbReference type="InterPro" id="IPR050631">
    <property type="entry name" value="PheA/TfdB_FAD_monoxygenase"/>
</dbReference>
<dbReference type="SUPFAM" id="SSF51905">
    <property type="entry name" value="FAD/NAD(P)-binding domain"/>
    <property type="match status" value="1"/>
</dbReference>
<dbReference type="GO" id="GO:0019622">
    <property type="term" value="P:3-(3-hydroxy)phenylpropionate catabolic process"/>
    <property type="evidence" value="ECO:0007669"/>
    <property type="project" value="TreeGrafter"/>
</dbReference>
<evidence type="ECO:0000313" key="4">
    <source>
        <dbReference type="Proteomes" id="UP000198891"/>
    </source>
</evidence>
<keyword evidence="4" id="KW-1185">Reference proteome</keyword>
<feature type="domain" description="FAD-binding" evidence="2">
    <location>
        <begin position="3"/>
        <end position="350"/>
    </location>
</feature>